<accession>B9BX50</accession>
<dbReference type="Proteomes" id="UP000004535">
    <property type="component" value="Unassembled WGS sequence"/>
</dbReference>
<evidence type="ECO:0000313" key="1">
    <source>
        <dbReference type="EMBL" id="EEE04560.1"/>
    </source>
</evidence>
<dbReference type="RefSeq" id="WP_006407469.1">
    <property type="nucleotide sequence ID" value="NZ_ACFC01000014.1"/>
</dbReference>
<organism evidence="1 2">
    <name type="scientific">Burkholderia multivorans CGD2</name>
    <dbReference type="NCBI Taxonomy" id="513052"/>
    <lineage>
        <taxon>Bacteria</taxon>
        <taxon>Pseudomonadati</taxon>
        <taxon>Pseudomonadota</taxon>
        <taxon>Betaproteobacteria</taxon>
        <taxon>Burkholderiales</taxon>
        <taxon>Burkholderiaceae</taxon>
        <taxon>Burkholderia</taxon>
        <taxon>Burkholderia cepacia complex</taxon>
    </lineage>
</organism>
<proteinExistence type="predicted"/>
<reference evidence="1 2" key="1">
    <citation type="journal article" date="2012" name="J. Bacteriol.">
        <title>Draft Genome Sequence Determination for Cystic Fibrosis and Chronic Granulomatous Disease Burkholderia multivorans Isolates.</title>
        <authorList>
            <person name="Varga J.J."/>
            <person name="Losada L."/>
            <person name="Zelazny A.M."/>
            <person name="Brinkac L."/>
            <person name="Harkins D."/>
            <person name="Radune D."/>
            <person name="Hostetler J."/>
            <person name="Sampaio E.P."/>
            <person name="Ronning C.M."/>
            <person name="Nierman W.C."/>
            <person name="Greenberg D.E."/>
            <person name="Holland S.M."/>
            <person name="Goldberg J.B."/>
        </authorList>
    </citation>
    <scope>NUCLEOTIDE SEQUENCE [LARGE SCALE GENOMIC DNA]</scope>
    <source>
        <strain evidence="1 2">CGD2</strain>
    </source>
</reference>
<dbReference type="EMBL" id="ACFC01000014">
    <property type="protein sequence ID" value="EEE04560.1"/>
    <property type="molecule type" value="Genomic_DNA"/>
</dbReference>
<dbReference type="AlphaFoldDB" id="B9BX50"/>
<sequence>MHQKCVNAVEAAAGRKLTQAEIDGIENRVRAGMRAKARQDPLAWSAMSQADRVAAGAEWARQQLVHEAELDRMRKQLQIAKQIETTDRIQEALYADPENAHRKRARETIVKHDIEQTYVLAGAIKSDYMRQTMGAIEAMKAGQNFLARAFDVDNPAMERDIIREVYRGADGSTGNEVAKAAAEQISKTTAAMRERFNRAGGNVGELDYGYVPIRHSQSKVLGNGSDAARHAWADAVMPLLDRSQYLDDAGNPLNDVDLRKMLVGEDREPWERANAAARGNIAPRKQGVWDTIAYGGINKIVPGETTGSAARANAGSAHRVLHFRDADAHIQYNRQYGEGSLLNALIDHVGGMAKNIALVERYGPNPTRNMKTQMQLTAVHDGTEMRTLEGGMTSVGAYWNYVTGATNTPVNPALARKMETLRTTVSAVKLQGTILAALGDVGTMFVTAGYNKVPFFKTLGTAARLMAPGSSEFRSWLSAQGLIAESLEHGLNRWGTDNLATTWARNLSAATMKFGGVTGWTDALRTAFQSHMMRGLAGIGRTDWNSLTEWDRRALTRAGITADDWAVVNKATPGRYDGAEYLTPDALYATGDARAADVVPKLLGMIREEGEFAVLNPDLRTKVIASATPGTVTGELKKSFMQFKSFPMAMISRHWGRIGNMRRSGDYLVEGAPRAFGIPLANPMAYAAALVVSTTLIGAISTQAKNLLAGKDPEPMFDDVKHAGGFWTRAFSVGGGAGFAGDMLVAAFESADYGSLLGSAVGGPLLSTLFQPLRAISSNVQDAAQGKDTHVGADLLKIAQSNTPLVNLWFWKTVWNRLIWDNLAENLSPGVTQRNMNRSRTQYHNEYFWSPGTGAPQRAPDLEVALRGQ</sequence>
<protein>
    <submittedName>
        <fullName evidence="1">Uncharacterized protein</fullName>
    </submittedName>
</protein>
<gene>
    <name evidence="1" type="ORF">BURMUCGD2_2469</name>
</gene>
<evidence type="ECO:0000313" key="2">
    <source>
        <dbReference type="Proteomes" id="UP000004535"/>
    </source>
</evidence>
<comment type="caution">
    <text evidence="1">The sequence shown here is derived from an EMBL/GenBank/DDBJ whole genome shotgun (WGS) entry which is preliminary data.</text>
</comment>
<name>B9BX50_9BURK</name>